<gene>
    <name evidence="2" type="ORF">GCM10022242_38120</name>
</gene>
<feature type="region of interest" description="Disordered" evidence="1">
    <location>
        <begin position="1"/>
        <end position="21"/>
    </location>
</feature>
<accession>A0ABP7J4G1</accession>
<protein>
    <submittedName>
        <fullName evidence="2">Uncharacterized protein</fullName>
    </submittedName>
</protein>
<comment type="caution">
    <text evidence="2">The sequence shown here is derived from an EMBL/GenBank/DDBJ whole genome shotgun (WGS) entry which is preliminary data.</text>
</comment>
<keyword evidence="3" id="KW-1185">Reference proteome</keyword>
<evidence type="ECO:0000313" key="2">
    <source>
        <dbReference type="EMBL" id="GAA3833447.1"/>
    </source>
</evidence>
<dbReference type="EMBL" id="BAABAH010000019">
    <property type="protein sequence ID" value="GAA3833447.1"/>
    <property type="molecule type" value="Genomic_DNA"/>
</dbReference>
<reference evidence="3" key="1">
    <citation type="journal article" date="2019" name="Int. J. Syst. Evol. Microbiol.">
        <title>The Global Catalogue of Microorganisms (GCM) 10K type strain sequencing project: providing services to taxonomists for standard genome sequencing and annotation.</title>
        <authorList>
            <consortium name="The Broad Institute Genomics Platform"/>
            <consortium name="The Broad Institute Genome Sequencing Center for Infectious Disease"/>
            <person name="Wu L."/>
            <person name="Ma J."/>
        </authorList>
    </citation>
    <scope>NUCLEOTIDE SEQUENCE [LARGE SCALE GENOMIC DNA]</scope>
    <source>
        <strain evidence="3">JCM 16953</strain>
    </source>
</reference>
<evidence type="ECO:0000256" key="1">
    <source>
        <dbReference type="SAM" id="MobiDB-lite"/>
    </source>
</evidence>
<name>A0ABP7J4G1_9ACTN</name>
<sequence length="65" mass="7177">MSRHRLQKRFTGGAKGGNLDGGPGMGYVAIDYAGGCHGKLDVLVNYDRKGGRWVVSFKEWNLTDY</sequence>
<organism evidence="2 3">
    <name type="scientific">Nocardioides panacisoli</name>
    <dbReference type="NCBI Taxonomy" id="627624"/>
    <lineage>
        <taxon>Bacteria</taxon>
        <taxon>Bacillati</taxon>
        <taxon>Actinomycetota</taxon>
        <taxon>Actinomycetes</taxon>
        <taxon>Propionibacteriales</taxon>
        <taxon>Nocardioidaceae</taxon>
        <taxon>Nocardioides</taxon>
    </lineage>
</organism>
<proteinExistence type="predicted"/>
<dbReference type="Proteomes" id="UP001501821">
    <property type="component" value="Unassembled WGS sequence"/>
</dbReference>
<evidence type="ECO:0000313" key="3">
    <source>
        <dbReference type="Proteomes" id="UP001501821"/>
    </source>
</evidence>